<name>A0A4R0XKT2_9MOLU</name>
<dbReference type="EMBL" id="PSZP01000014">
    <property type="protein sequence ID" value="TCG11074.1"/>
    <property type="molecule type" value="Genomic_DNA"/>
</dbReference>
<dbReference type="AlphaFoldDB" id="A0A4R0XKT2"/>
<protein>
    <submittedName>
        <fullName evidence="2">Uncharacterized protein</fullName>
    </submittedName>
</protein>
<keyword evidence="1" id="KW-0812">Transmembrane</keyword>
<sequence length="249" mass="29251">MNETELKQMPHDAKVVWIIAQVILVLALIIAVTFILMWIYNSKIKKGNSKDFTGKSLTKHIFDKREVEVNYKESYLYVKFWNYYKKKKIHKLRPWTASKKSIWTLMDASQQAYVTTVIERNEKKQLWGIFWAPLITVIVGYVLCGVFLVVDTQTLKNFETLKGVNWTWMGLAIASVIFSHSIADFIRIVTVWRKVMPLLKETGLTDKELKTINAIFFLRSLLSIISYFLTVKKIFVKLSLKFYNWIIHI</sequence>
<gene>
    <name evidence="2" type="ORF">C4B25_02395</name>
</gene>
<feature type="transmembrane region" description="Helical" evidence="1">
    <location>
        <begin position="211"/>
        <end position="229"/>
    </location>
</feature>
<comment type="caution">
    <text evidence="2">The sequence shown here is derived from an EMBL/GenBank/DDBJ whole genome shotgun (WGS) entry which is preliminary data.</text>
</comment>
<evidence type="ECO:0000313" key="3">
    <source>
        <dbReference type="Proteomes" id="UP000291072"/>
    </source>
</evidence>
<keyword evidence="1" id="KW-0472">Membrane</keyword>
<feature type="transmembrane region" description="Helical" evidence="1">
    <location>
        <begin position="15"/>
        <end position="40"/>
    </location>
</feature>
<keyword evidence="1" id="KW-1133">Transmembrane helix</keyword>
<evidence type="ECO:0000256" key="1">
    <source>
        <dbReference type="SAM" id="Phobius"/>
    </source>
</evidence>
<accession>A0A4R0XKT2</accession>
<dbReference type="RefSeq" id="WP_131613464.1">
    <property type="nucleotide sequence ID" value="NZ_PSZP01000014.1"/>
</dbReference>
<proteinExistence type="predicted"/>
<reference evidence="2 3" key="1">
    <citation type="submission" date="2018-02" db="EMBL/GenBank/DDBJ databases">
        <title>Mycoplasma marinum and Mycoplasma todarodis sp. nov., moderately halophilic and psychrotolerant mycoplasmas isolated from cephalopods.</title>
        <authorList>
            <person name="Viver T."/>
        </authorList>
    </citation>
    <scope>NUCLEOTIDE SEQUENCE [LARGE SCALE GENOMIC DNA]</scope>
    <source>
        <strain evidence="2 3">5H</strain>
    </source>
</reference>
<dbReference type="OrthoDB" id="9839519at2"/>
<keyword evidence="3" id="KW-1185">Reference proteome</keyword>
<dbReference type="Proteomes" id="UP000291072">
    <property type="component" value="Unassembled WGS sequence"/>
</dbReference>
<organism evidence="2 3">
    <name type="scientific">Mycoplasma todarodis</name>
    <dbReference type="NCBI Taxonomy" id="1937191"/>
    <lineage>
        <taxon>Bacteria</taxon>
        <taxon>Bacillati</taxon>
        <taxon>Mycoplasmatota</taxon>
        <taxon>Mollicutes</taxon>
        <taxon>Mycoplasmataceae</taxon>
        <taxon>Mycoplasma</taxon>
    </lineage>
</organism>
<feature type="transmembrane region" description="Helical" evidence="1">
    <location>
        <begin position="168"/>
        <end position="190"/>
    </location>
</feature>
<feature type="transmembrane region" description="Helical" evidence="1">
    <location>
        <begin position="126"/>
        <end position="148"/>
    </location>
</feature>
<evidence type="ECO:0000313" key="2">
    <source>
        <dbReference type="EMBL" id="TCG11074.1"/>
    </source>
</evidence>